<evidence type="ECO:0000256" key="3">
    <source>
        <dbReference type="ARBA" id="ARBA00022801"/>
    </source>
</evidence>
<keyword evidence="3" id="KW-0378">Hydrolase</keyword>
<dbReference type="Proteomes" id="UP000766486">
    <property type="component" value="Unassembled WGS sequence"/>
</dbReference>
<dbReference type="InterPro" id="IPR001279">
    <property type="entry name" value="Metallo-B-lactamas"/>
</dbReference>
<keyword evidence="4" id="KW-0862">Zinc</keyword>
<sequence>MPLMSRTLRLSTAIACLFIPRTTLAQSNVIKPSNYSNWFPVTSFPEAQKDNLSYWQAEAQTLAGADLWADYQQRCINNGQKYPEIGSAAQIDGFVEPGRPFDSLFFVGASSVSSWAIDTGDGLILIDSMWNPGDAEKVIIPGLEAFGYNGSSVKALLISHEHVDHFGGAKYLQETYNIPAYASQQCWDTMSTIEGTPAKQHVVRDGDELTIGNTTISIVHTPGHTPGTISFLVPVYDRGVRYLAGIYGGGGVPTAVDAKNNQIQSFQKFQKISRDAGVDVLLGTHQAQDHTLQYLDVLNNRKCDGLKCSLPNPYIVGNERYVRWLRVMEMCVRIHAARTNQFLSV</sequence>
<dbReference type="EMBL" id="CABFNS010000851">
    <property type="protein sequence ID" value="VUC32861.1"/>
    <property type="molecule type" value="Genomic_DNA"/>
</dbReference>
<dbReference type="Gene3D" id="3.60.15.10">
    <property type="entry name" value="Ribonuclease Z/Hydroxyacylglutathione hydrolase-like"/>
    <property type="match status" value="1"/>
</dbReference>
<evidence type="ECO:0000256" key="5">
    <source>
        <dbReference type="SAM" id="SignalP"/>
    </source>
</evidence>
<dbReference type="InterPro" id="IPR051453">
    <property type="entry name" value="MBL_Glyoxalase_II"/>
</dbReference>
<evidence type="ECO:0000259" key="6">
    <source>
        <dbReference type="SMART" id="SM00849"/>
    </source>
</evidence>
<evidence type="ECO:0000313" key="8">
    <source>
        <dbReference type="Proteomes" id="UP000766486"/>
    </source>
</evidence>
<feature type="signal peptide" evidence="5">
    <location>
        <begin position="1"/>
        <end position="25"/>
    </location>
</feature>
<name>A0ABY6UQE1_BIOOC</name>
<evidence type="ECO:0000256" key="2">
    <source>
        <dbReference type="ARBA" id="ARBA00022723"/>
    </source>
</evidence>
<gene>
    <name evidence="7" type="ORF">CLO192961_LOCUS329109</name>
</gene>
<dbReference type="PANTHER" id="PTHR46233:SF3">
    <property type="entry name" value="HYDROXYACYLGLUTATHIONE HYDROLASE GLOC"/>
    <property type="match status" value="1"/>
</dbReference>
<feature type="domain" description="Metallo-beta-lactamase" evidence="6">
    <location>
        <begin position="111"/>
        <end position="285"/>
    </location>
</feature>
<comment type="caution">
    <text evidence="7">The sequence shown here is derived from an EMBL/GenBank/DDBJ whole genome shotgun (WGS) entry which is preliminary data.</text>
</comment>
<feature type="chain" id="PRO_5047430294" description="Metallo-beta-lactamase domain-containing protein" evidence="5">
    <location>
        <begin position="26"/>
        <end position="345"/>
    </location>
</feature>
<proteinExistence type="predicted"/>
<dbReference type="Pfam" id="PF00753">
    <property type="entry name" value="Lactamase_B"/>
    <property type="match status" value="1"/>
</dbReference>
<accession>A0ABY6UQE1</accession>
<evidence type="ECO:0000313" key="7">
    <source>
        <dbReference type="EMBL" id="VUC32861.1"/>
    </source>
</evidence>
<evidence type="ECO:0000256" key="1">
    <source>
        <dbReference type="ARBA" id="ARBA00001947"/>
    </source>
</evidence>
<keyword evidence="2" id="KW-0479">Metal-binding</keyword>
<comment type="cofactor">
    <cofactor evidence="1">
        <name>Zn(2+)</name>
        <dbReference type="ChEBI" id="CHEBI:29105"/>
    </cofactor>
</comment>
<dbReference type="CDD" id="cd16280">
    <property type="entry name" value="metallo-hydrolase-like_MBL-fold"/>
    <property type="match status" value="1"/>
</dbReference>
<keyword evidence="8" id="KW-1185">Reference proteome</keyword>
<dbReference type="PANTHER" id="PTHR46233">
    <property type="entry name" value="HYDROXYACYLGLUTATHIONE HYDROLASE GLOC"/>
    <property type="match status" value="1"/>
</dbReference>
<organism evidence="7 8">
    <name type="scientific">Bionectria ochroleuca</name>
    <name type="common">Gliocladium roseum</name>
    <dbReference type="NCBI Taxonomy" id="29856"/>
    <lineage>
        <taxon>Eukaryota</taxon>
        <taxon>Fungi</taxon>
        <taxon>Dikarya</taxon>
        <taxon>Ascomycota</taxon>
        <taxon>Pezizomycotina</taxon>
        <taxon>Sordariomycetes</taxon>
        <taxon>Hypocreomycetidae</taxon>
        <taxon>Hypocreales</taxon>
        <taxon>Bionectriaceae</taxon>
        <taxon>Clonostachys</taxon>
    </lineage>
</organism>
<reference evidence="7 8" key="1">
    <citation type="submission" date="2019-06" db="EMBL/GenBank/DDBJ databases">
        <authorList>
            <person name="Broberg M."/>
        </authorList>
    </citation>
    <scope>NUCLEOTIDE SEQUENCE [LARGE SCALE GENOMIC DNA]</scope>
</reference>
<keyword evidence="5" id="KW-0732">Signal</keyword>
<dbReference type="SMART" id="SM00849">
    <property type="entry name" value="Lactamase_B"/>
    <property type="match status" value="1"/>
</dbReference>
<protein>
    <recommendedName>
        <fullName evidence="6">Metallo-beta-lactamase domain-containing protein</fullName>
    </recommendedName>
</protein>
<dbReference type="InterPro" id="IPR036866">
    <property type="entry name" value="RibonucZ/Hydroxyglut_hydro"/>
</dbReference>
<dbReference type="SUPFAM" id="SSF56281">
    <property type="entry name" value="Metallo-hydrolase/oxidoreductase"/>
    <property type="match status" value="1"/>
</dbReference>
<evidence type="ECO:0000256" key="4">
    <source>
        <dbReference type="ARBA" id="ARBA00022833"/>
    </source>
</evidence>